<evidence type="ECO:0000256" key="6">
    <source>
        <dbReference type="ARBA" id="ARBA00048615"/>
    </source>
</evidence>
<evidence type="ECO:0000313" key="9">
    <source>
        <dbReference type="EMBL" id="TXK12107.1"/>
    </source>
</evidence>
<dbReference type="EC" id="1.1.1.17" evidence="2"/>
<dbReference type="InterPro" id="IPR013118">
    <property type="entry name" value="Mannitol_DH_C"/>
</dbReference>
<dbReference type="InterPro" id="IPR013328">
    <property type="entry name" value="6PGD_dom2"/>
</dbReference>
<dbReference type="SUPFAM" id="SSF51735">
    <property type="entry name" value="NAD(P)-binding Rossmann-fold domains"/>
    <property type="match status" value="1"/>
</dbReference>
<feature type="domain" description="Mannitol dehydrogenase C-terminal" evidence="8">
    <location>
        <begin position="281"/>
        <end position="407"/>
    </location>
</feature>
<evidence type="ECO:0000256" key="2">
    <source>
        <dbReference type="ARBA" id="ARBA00012939"/>
    </source>
</evidence>
<dbReference type="RefSeq" id="WP_147892851.1">
    <property type="nucleotide sequence ID" value="NZ_BAAANR010000001.1"/>
</dbReference>
<comment type="similarity">
    <text evidence="1">Belongs to the mannitol dehydrogenase family.</text>
</comment>
<dbReference type="EMBL" id="VRSV01000001">
    <property type="protein sequence ID" value="TXK12107.1"/>
    <property type="molecule type" value="Genomic_DNA"/>
</dbReference>
<comment type="caution">
    <text evidence="9">The sequence shown here is derived from an EMBL/GenBank/DDBJ whole genome shotgun (WGS) entry which is preliminary data.</text>
</comment>
<dbReference type="PROSITE" id="PS51257">
    <property type="entry name" value="PROKAR_LIPOPROTEIN"/>
    <property type="match status" value="1"/>
</dbReference>
<dbReference type="PANTHER" id="PTHR43362">
    <property type="entry name" value="MANNITOL DEHYDROGENASE DSF1-RELATED"/>
    <property type="match status" value="1"/>
</dbReference>
<dbReference type="PANTHER" id="PTHR43362:SF1">
    <property type="entry name" value="MANNITOL DEHYDROGENASE 2-RELATED"/>
    <property type="match status" value="1"/>
</dbReference>
<dbReference type="InterPro" id="IPR023027">
    <property type="entry name" value="Mannitol_DH_CS"/>
</dbReference>
<comment type="catalytic activity">
    <reaction evidence="6">
        <text>D-mannitol 1-phosphate + NAD(+) = beta-D-fructose 6-phosphate + NADH + H(+)</text>
        <dbReference type="Rhea" id="RHEA:19661"/>
        <dbReference type="ChEBI" id="CHEBI:15378"/>
        <dbReference type="ChEBI" id="CHEBI:57540"/>
        <dbReference type="ChEBI" id="CHEBI:57634"/>
        <dbReference type="ChEBI" id="CHEBI:57945"/>
        <dbReference type="ChEBI" id="CHEBI:61381"/>
        <dbReference type="EC" id="1.1.1.17"/>
    </reaction>
</comment>
<protein>
    <recommendedName>
        <fullName evidence="3">Mannitol-1-phosphate 5-dehydrogenase</fullName>
        <ecNumber evidence="2">1.1.1.17</ecNumber>
    </recommendedName>
</protein>
<keyword evidence="4" id="KW-0560">Oxidoreductase</keyword>
<dbReference type="Gene3D" id="3.40.50.720">
    <property type="entry name" value="NAD(P)-binding Rossmann-like Domain"/>
    <property type="match status" value="1"/>
</dbReference>
<dbReference type="PRINTS" id="PR00084">
    <property type="entry name" value="MTLDHDRGNASE"/>
</dbReference>
<proteinExistence type="inferred from homology"/>
<dbReference type="Pfam" id="PF01232">
    <property type="entry name" value="Mannitol_dh"/>
    <property type="match status" value="1"/>
</dbReference>
<organism evidence="9 10">
    <name type="scientific">Microbacterium hatanonis</name>
    <dbReference type="NCBI Taxonomy" id="404366"/>
    <lineage>
        <taxon>Bacteria</taxon>
        <taxon>Bacillati</taxon>
        <taxon>Actinomycetota</taxon>
        <taxon>Actinomycetes</taxon>
        <taxon>Micrococcales</taxon>
        <taxon>Microbacteriaceae</taxon>
        <taxon>Microbacterium</taxon>
    </lineage>
</organism>
<evidence type="ECO:0000313" key="10">
    <source>
        <dbReference type="Proteomes" id="UP000321034"/>
    </source>
</evidence>
<dbReference type="InterPro" id="IPR008927">
    <property type="entry name" value="6-PGluconate_DH-like_C_sf"/>
</dbReference>
<dbReference type="OrthoDB" id="271711at2"/>
<name>A0A5C8HZN6_9MICO</name>
<dbReference type="InterPro" id="IPR013131">
    <property type="entry name" value="Mannitol_DH_N"/>
</dbReference>
<evidence type="ECO:0000259" key="8">
    <source>
        <dbReference type="Pfam" id="PF08125"/>
    </source>
</evidence>
<reference evidence="9 10" key="1">
    <citation type="submission" date="2019-08" db="EMBL/GenBank/DDBJ databases">
        <authorList>
            <person name="Dong K."/>
        </authorList>
    </citation>
    <scope>NUCLEOTIDE SEQUENCE [LARGE SCALE GENOMIC DNA]</scope>
    <source>
        <strain evidence="9 10">JCM14558</strain>
    </source>
</reference>
<dbReference type="PROSITE" id="PS00974">
    <property type="entry name" value="MANNITOL_DHGENASE"/>
    <property type="match status" value="1"/>
</dbReference>
<dbReference type="GO" id="GO:0019594">
    <property type="term" value="P:mannitol metabolic process"/>
    <property type="evidence" value="ECO:0007669"/>
    <property type="project" value="InterPro"/>
</dbReference>
<dbReference type="InterPro" id="IPR050988">
    <property type="entry name" value="Mannitol_DH/Oxidoreductase"/>
</dbReference>
<dbReference type="Pfam" id="PF08125">
    <property type="entry name" value="Mannitol_dh_C"/>
    <property type="match status" value="1"/>
</dbReference>
<evidence type="ECO:0000256" key="1">
    <source>
        <dbReference type="ARBA" id="ARBA00006541"/>
    </source>
</evidence>
<gene>
    <name evidence="9" type="ORF">FVP77_01005</name>
</gene>
<evidence type="ECO:0000256" key="5">
    <source>
        <dbReference type="ARBA" id="ARBA00023027"/>
    </source>
</evidence>
<keyword evidence="10" id="KW-1185">Reference proteome</keyword>
<keyword evidence="5" id="KW-0520">NAD</keyword>
<evidence type="ECO:0000259" key="7">
    <source>
        <dbReference type="Pfam" id="PF01232"/>
    </source>
</evidence>
<accession>A0A5C8HZN6</accession>
<dbReference type="InterPro" id="IPR036291">
    <property type="entry name" value="NAD(P)-bd_dom_sf"/>
</dbReference>
<dbReference type="Gene3D" id="1.10.1040.10">
    <property type="entry name" value="N-(1-d-carboxylethyl)-l-norvaline Dehydrogenase, domain 2"/>
    <property type="match status" value="1"/>
</dbReference>
<evidence type="ECO:0000256" key="4">
    <source>
        <dbReference type="ARBA" id="ARBA00023002"/>
    </source>
</evidence>
<dbReference type="Proteomes" id="UP000321034">
    <property type="component" value="Unassembled WGS sequence"/>
</dbReference>
<feature type="domain" description="Mannitol dehydrogenase N-terminal" evidence="7">
    <location>
        <begin position="24"/>
        <end position="271"/>
    </location>
</feature>
<dbReference type="AlphaFoldDB" id="A0A5C8HZN6"/>
<dbReference type="InterPro" id="IPR000669">
    <property type="entry name" value="Mannitol_DH"/>
</dbReference>
<dbReference type="SUPFAM" id="SSF48179">
    <property type="entry name" value="6-phosphogluconate dehydrogenase C-terminal domain-like"/>
    <property type="match status" value="1"/>
</dbReference>
<dbReference type="GO" id="GO:0008926">
    <property type="term" value="F:mannitol-1-phosphate 5-dehydrogenase activity"/>
    <property type="evidence" value="ECO:0007669"/>
    <property type="project" value="UniProtKB-EC"/>
</dbReference>
<evidence type="ECO:0000256" key="3">
    <source>
        <dbReference type="ARBA" id="ARBA00016219"/>
    </source>
</evidence>
<sequence>MRALSRDTTPAGALIGACAPDATGIVHLGLGNFHRAHAAVFTAEALAVEGGDWGIAGFANASDRVAGPMRAQDHRYSILELSGEGTRAGVVDVHRRVGVVAADPGAFVASLVEPGHRILTLTVSEVGYSRSPRTGALDVDHADVRADLDAPQSPRTAVGLVARGLTLRAETGEPFTVLSCDNLQSAGRATRQVVTEFLQSSGATGDVLDFVANRVSFPNAMVDRIVPGTTPQTSDEVAALLGVVDRAPVRAEKFSMWVLEDDFAAGRPAWDRAGAIMSDEVEAYELVKLRLLNGSHSLIAYLGGLDGQPTIPDAWSQDFVRDAVLAGIRDDYLPSIRLPRGFDSAPYVEQLTHRWGNTALGDRTARVGSDGSTKLLQRIPDAALHALADGRVPHMLALTTAAWIAAVSAPPGFDAGPVAAEMNEPARERLAQATRGARTAREHARRVLTGGFLPDALVAHESFAGRVEELVDTIVHHGARAAAREATAASAARTETR</sequence>